<organism evidence="3">
    <name type="scientific">Clostridioides difficile</name>
    <name type="common">Peptoclostridium difficile</name>
    <dbReference type="NCBI Taxonomy" id="1496"/>
    <lineage>
        <taxon>Bacteria</taxon>
        <taxon>Bacillati</taxon>
        <taxon>Bacillota</taxon>
        <taxon>Clostridia</taxon>
        <taxon>Peptostreptococcales</taxon>
        <taxon>Peptostreptococcaceae</taxon>
        <taxon>Clostridioides</taxon>
    </lineage>
</organism>
<feature type="region of interest" description="Disordered" evidence="1">
    <location>
        <begin position="864"/>
        <end position="1071"/>
    </location>
</feature>
<name>A0A069AE04_CLODI</name>
<proteinExistence type="predicted"/>
<feature type="chain" id="PRO_5038207064" evidence="2">
    <location>
        <begin position="25"/>
        <end position="1195"/>
    </location>
</feature>
<evidence type="ECO:0000256" key="2">
    <source>
        <dbReference type="SAM" id="SignalP"/>
    </source>
</evidence>
<feature type="compositionally biased region" description="Basic and acidic residues" evidence="1">
    <location>
        <begin position="1027"/>
        <end position="1071"/>
    </location>
</feature>
<dbReference type="RefSeq" id="WP_021435062.1">
    <property type="nucleotide sequence ID" value="NZ_BBYB01000112.1"/>
</dbReference>
<feature type="region of interest" description="Disordered" evidence="1">
    <location>
        <begin position="41"/>
        <end position="142"/>
    </location>
</feature>
<evidence type="ECO:0000256" key="1">
    <source>
        <dbReference type="SAM" id="MobiDB-lite"/>
    </source>
</evidence>
<keyword evidence="2" id="KW-0732">Signal</keyword>
<dbReference type="EMBL" id="LK932525">
    <property type="protein sequence ID" value="CDS89085.1"/>
    <property type="molecule type" value="Genomic_DNA"/>
</dbReference>
<feature type="compositionally biased region" description="Polar residues" evidence="1">
    <location>
        <begin position="984"/>
        <end position="1018"/>
    </location>
</feature>
<evidence type="ECO:0000313" key="3">
    <source>
        <dbReference type="EMBL" id="CDS89085.1"/>
    </source>
</evidence>
<sequence length="1195" mass="126316">MQQKCKKKALSMILSISMGFGSVASFNASNIFADTIEESTNAGSTEGNANAGSAEGETNAGNAEEDTNAGNAEEDTNAGNAEGDTNAGNAEGDTNAGNAEGDTNAGNAEGDTNAGNAEEDTNAGNAEGDTNAGNAEGDANAGNAEEDMNALVVEEATAEDPTSVGDFKISGGEINVDFKFASGVLTILSGKQMTIQNNNPNTPTTHRIVIPKDVKAELIFDGVNIKTASNSPFTLTPDKDGGAYAHVILQDGSENKLESGDKPYPGIRAGKSTTLIIDDSIVNRDIEGEFIVPENGKIPRDVTLENGDKLKKGDRLTLLDSKNSGSLTAVGNSYAAGIGGGDTENGGNIIINGGIINATAKEGSNTVYGAGIGGGRIGDGGDITINGGTITAKGAYHGAGIGGGYYTGISINILNPSVVDPSSGYGYSGNITINGGLSYSYGGAHGSAFGDGCTKIGVSRGYRVLVTGGTVLPYITGTETWLSDLSAVAGDVIVTGGSLKATTFKSNGGVAVAYGDLEKKTEVFMNKISLTYLGQDKVNTTLVEDFKMLINGKIYPYGAPSYTDDQGVLYLWFSDQFKKSEVSVNLVVIDKITGENIKPNDFYIKDIGSGSQYLKQYEEFTIDNTPPYLINKRYDGLPFEEDVEKGFLDWLLKDGGIPITTPAGEKLTDKKFMTISSQRLNDETMEPDINLGSDEFTKQVDAGKYQLNITSTQFSNEYPFNEAYWGHRAFYKAEIIPADAETSLVVEESKVKTDVFKPTDTFTLNATVSPDKKEGPDCASPRGYVQFYINGKEYKNPVELKTHNKGSESHNYSTASIEWRPLDNNHHIFTTEQTITVKYIGDDINYIEGSEDEKKLKLDMTNVDVDGDGKPDINIDTDGDGRPDINIDTSGDWKPDINIDTDNTGEWKPSTEGGNGDGIWKPDKNIDTNGDGNPDTDYNRPAIDADNDGVDDYWKPDKNVDTGSGGYDTGNPDPNKPDSGNGGNSKPDSGNGGNSKPDSGNGGNSKPDSGNGGNSKPDSGNGGNSKPDIDTDGDGKPDIDIDGDGKPDINIDTDGDGKPDINIDTDGDGKPDVNIDIDGDGKPDVNIDIDGDGKPDINIDTDGDGKPDINIDTDGDGKPDINIDIDGDGKPDVNIDIDGDGKPDINIDTDESLDSNVGQNVQTGDQSNIMLDLALMFISLFFLIKNLTNKYLRRK</sequence>
<accession>A0A069AE04</accession>
<feature type="compositionally biased region" description="Basic and acidic residues" evidence="1">
    <location>
        <begin position="867"/>
        <end position="897"/>
    </location>
</feature>
<feature type="compositionally biased region" description="Acidic residues" evidence="1">
    <location>
        <begin position="63"/>
        <end position="76"/>
    </location>
</feature>
<feature type="signal peptide" evidence="2">
    <location>
        <begin position="1"/>
        <end position="24"/>
    </location>
</feature>
<dbReference type="EMBL" id="LK932411">
    <property type="protein sequence ID" value="CDS89700.1"/>
    <property type="molecule type" value="Genomic_DNA"/>
</dbReference>
<protein>
    <submittedName>
        <fullName evidence="3">Putative serine-aspartate repeat-containing protein SdrF</fullName>
    </submittedName>
</protein>
<dbReference type="InterPro" id="IPR013783">
    <property type="entry name" value="Ig-like_fold"/>
</dbReference>
<evidence type="ECO:0000313" key="4">
    <source>
        <dbReference type="EMBL" id="CDS89700.1"/>
    </source>
</evidence>
<gene>
    <name evidence="3" type="ORF">BN1096_700333</name>
    <name evidence="4" type="ORF">BN1097_710331</name>
</gene>
<dbReference type="InterPro" id="IPR050972">
    <property type="entry name" value="SDr-like"/>
</dbReference>
<dbReference type="Gene3D" id="2.60.40.10">
    <property type="entry name" value="Immunoglobulins"/>
    <property type="match status" value="1"/>
</dbReference>
<feature type="compositionally biased region" description="Low complexity" evidence="1">
    <location>
        <begin position="46"/>
        <end position="62"/>
    </location>
</feature>
<feature type="compositionally biased region" description="Low complexity" evidence="1">
    <location>
        <begin position="128"/>
        <end position="142"/>
    </location>
</feature>
<dbReference type="PANTHER" id="PTHR34403">
    <property type="entry name" value="TOL-PAL SYSTEM PROTEIN TOLA"/>
    <property type="match status" value="1"/>
</dbReference>
<dbReference type="PANTHER" id="PTHR34403:SF8">
    <property type="entry name" value="TOL-PAL SYSTEM PROTEIN TOLA"/>
    <property type="match status" value="1"/>
</dbReference>
<dbReference type="AlphaFoldDB" id="A0A069AE04"/>
<reference evidence="3" key="1">
    <citation type="submission" date="2014-07" db="EMBL/GenBank/DDBJ databases">
        <authorList>
            <person name="Monot Marc"/>
        </authorList>
    </citation>
    <scope>NUCLEOTIDE SEQUENCE</scope>
    <source>
        <strain evidence="4">7032994</strain>
    </source>
</reference>